<evidence type="ECO:0000256" key="1">
    <source>
        <dbReference type="SAM" id="Phobius"/>
    </source>
</evidence>
<accession>A0A5Q0LL83</accession>
<protein>
    <recommendedName>
        <fullName evidence="4">PASTA domain-containing protein</fullName>
    </recommendedName>
</protein>
<proteinExistence type="predicted"/>
<organism evidence="2 3">
    <name type="scientific">Streptomyces fagopyri</name>
    <dbReference type="NCBI Taxonomy" id="2662397"/>
    <lineage>
        <taxon>Bacteria</taxon>
        <taxon>Bacillati</taxon>
        <taxon>Actinomycetota</taxon>
        <taxon>Actinomycetes</taxon>
        <taxon>Kitasatosporales</taxon>
        <taxon>Streptomycetaceae</taxon>
        <taxon>Streptomyces</taxon>
    </lineage>
</organism>
<keyword evidence="1" id="KW-0812">Transmembrane</keyword>
<evidence type="ECO:0000313" key="2">
    <source>
        <dbReference type="EMBL" id="QFZ77818.1"/>
    </source>
</evidence>
<dbReference type="Gene3D" id="3.30.10.20">
    <property type="match status" value="1"/>
</dbReference>
<dbReference type="RefSeq" id="WP_153291999.1">
    <property type="nucleotide sequence ID" value="NZ_CP045643.1"/>
</dbReference>
<name>A0A5Q0LL83_9ACTN</name>
<keyword evidence="1" id="KW-1133">Transmembrane helix</keyword>
<dbReference type="Proteomes" id="UP000326179">
    <property type="component" value="Chromosome"/>
</dbReference>
<dbReference type="KEGG" id="sfy:GFH48_35015"/>
<gene>
    <name evidence="2" type="ORF">GFH48_35015</name>
</gene>
<evidence type="ECO:0000313" key="3">
    <source>
        <dbReference type="Proteomes" id="UP000326179"/>
    </source>
</evidence>
<dbReference type="AlphaFoldDB" id="A0A5Q0LL83"/>
<reference evidence="2 3" key="1">
    <citation type="submission" date="2019-10" db="EMBL/GenBank/DDBJ databases">
        <title>A novel species.</title>
        <authorList>
            <person name="Gao J."/>
        </authorList>
    </citation>
    <scope>NUCLEOTIDE SEQUENCE [LARGE SCALE GENOMIC DNA]</scope>
    <source>
        <strain evidence="2 3">QMT-28</strain>
    </source>
</reference>
<dbReference type="EMBL" id="CP045643">
    <property type="protein sequence ID" value="QFZ77818.1"/>
    <property type="molecule type" value="Genomic_DNA"/>
</dbReference>
<feature type="transmembrane region" description="Helical" evidence="1">
    <location>
        <begin position="51"/>
        <end position="72"/>
    </location>
</feature>
<evidence type="ECO:0008006" key="4">
    <source>
        <dbReference type="Google" id="ProtNLM"/>
    </source>
</evidence>
<keyword evidence="3" id="KW-1185">Reference proteome</keyword>
<keyword evidence="1" id="KW-0472">Membrane</keyword>
<sequence length="166" mass="16668">MSSHGSRPSGCTPFEQELVNAMNDFANTAETPYFDTAAIERGARRKRATSIAGIAAALLVVGTGTALAAGAVGGASHTPRPTAAATTSAKSTTVLYGSRNGTTVTVPLTGLKSMGARAALVRLHLTPSFSRTPVAGCEQSTVVAVSPHAPAVVHAGDTIHVTVCAG</sequence>